<name>A0A432MRV8_9BACT</name>
<dbReference type="Pfam" id="PF02754">
    <property type="entry name" value="CCG"/>
    <property type="match status" value="2"/>
</dbReference>
<evidence type="ECO:0000256" key="6">
    <source>
        <dbReference type="PIRNR" id="PIRNR000139"/>
    </source>
</evidence>
<feature type="domain" description="4Fe-4S ferredoxin-type" evidence="8">
    <location>
        <begin position="40"/>
        <end position="70"/>
    </location>
</feature>
<accession>A0A432MRV8</accession>
<dbReference type="SUPFAM" id="SSF46548">
    <property type="entry name" value="alpha-helical ferredoxin"/>
    <property type="match status" value="1"/>
</dbReference>
<sequence>MTTVASPNRPDSAPEPGPGPAPSGLSRPTDAGVDLDWLASKINYRRFQECVHCGLCTASCPTYVETGNENDSPRGRIYLMRSVVDGRMAASDQVRRHLDLCLDCRACESACPSGVKYGQLIEPFKVALRQTAPPGRRSWLQAMILRHLFPYSNRVRLALAPARLLQRVGALDAAETLGLTRLLPPTLRRMQAMLPRLSGRGRKLPEVLPPIGPKRARVALFLGCVADAMFPDTNAATARVLQRNGCEVVIPRSQACCGAIHYHSGIEGPAFDLARANLRAFDLDSVDAIIVNAAGCGAMLKDYGHLLPEADRALGAKFAAKVKDISEFLVQLGPIPPSHPVSYSRVTYHDACHLAHAQKIRSQPRQLLELIPGLELVPLEETEICCGAAGTYNLTEPEMSERLGRRKIEHILASGAEAVVTGNVGCILQIARKAKEAGSSIQVEHPIDLLDRAYKGTG</sequence>
<reference evidence="9 10" key="2">
    <citation type="submission" date="2019-01" db="EMBL/GenBank/DDBJ databases">
        <title>Tautonia sociabilis, a novel thermotolerant planctomycete of Isosphaeraceae family, isolated from a 4000 m deep subterranean habitat.</title>
        <authorList>
            <person name="Kovaleva O.L."/>
            <person name="Elcheninov A.G."/>
            <person name="Van Heerden E."/>
            <person name="Toshchakov S.V."/>
            <person name="Novikov A."/>
            <person name="Bonch-Osmolovskaya E.A."/>
            <person name="Kublanov I.V."/>
        </authorList>
    </citation>
    <scope>NUCLEOTIDE SEQUENCE [LARGE SCALE GENOMIC DNA]</scope>
    <source>
        <strain evidence="9 10">GM2012</strain>
    </source>
</reference>
<dbReference type="Gene3D" id="1.10.1060.10">
    <property type="entry name" value="Alpha-helical ferredoxin"/>
    <property type="match status" value="1"/>
</dbReference>
<organism evidence="9 10">
    <name type="scientific">Tautonia sociabilis</name>
    <dbReference type="NCBI Taxonomy" id="2080755"/>
    <lineage>
        <taxon>Bacteria</taxon>
        <taxon>Pseudomonadati</taxon>
        <taxon>Planctomycetota</taxon>
        <taxon>Planctomycetia</taxon>
        <taxon>Isosphaerales</taxon>
        <taxon>Isosphaeraceae</taxon>
        <taxon>Tautonia</taxon>
    </lineage>
</organism>
<dbReference type="InterPro" id="IPR012257">
    <property type="entry name" value="Glc_ox_4Fe-4S"/>
</dbReference>
<evidence type="ECO:0000256" key="2">
    <source>
        <dbReference type="ARBA" id="ARBA00022723"/>
    </source>
</evidence>
<dbReference type="OrthoDB" id="9770306at2"/>
<dbReference type="GO" id="GO:0051539">
    <property type="term" value="F:4 iron, 4 sulfur cluster binding"/>
    <property type="evidence" value="ECO:0007669"/>
    <property type="project" value="UniProtKB-UniRule"/>
</dbReference>
<feature type="region of interest" description="Disordered" evidence="7">
    <location>
        <begin position="1"/>
        <end position="30"/>
    </location>
</feature>
<comment type="cofactor">
    <cofactor evidence="6">
        <name>[4Fe-4S] cluster</name>
        <dbReference type="ChEBI" id="CHEBI:49883"/>
    </cofactor>
    <text evidence="6">Binds 2 [4Fe-4S] clusters.</text>
</comment>
<dbReference type="InterPro" id="IPR009051">
    <property type="entry name" value="Helical_ferredxn"/>
</dbReference>
<evidence type="ECO:0000259" key="8">
    <source>
        <dbReference type="PROSITE" id="PS51379"/>
    </source>
</evidence>
<dbReference type="InterPro" id="IPR017900">
    <property type="entry name" value="4Fe4S_Fe_S_CS"/>
</dbReference>
<evidence type="ECO:0000256" key="1">
    <source>
        <dbReference type="ARBA" id="ARBA00022485"/>
    </source>
</evidence>
<gene>
    <name evidence="9" type="ORF">TsocGM_00565</name>
</gene>
<evidence type="ECO:0000256" key="3">
    <source>
        <dbReference type="ARBA" id="ARBA00022737"/>
    </source>
</evidence>
<dbReference type="EC" id="1.1.99.14" evidence="6"/>
<dbReference type="RefSeq" id="WP_126723371.1">
    <property type="nucleotide sequence ID" value="NZ_RYZH01000001.1"/>
</dbReference>
<dbReference type="PIRSF" id="PIRSF000139">
    <property type="entry name" value="Glc_ox_4Fe-4S"/>
    <property type="match status" value="1"/>
</dbReference>
<dbReference type="PANTHER" id="PTHR32479">
    <property type="entry name" value="GLYCOLATE OXIDASE IRON-SULFUR SUBUNIT"/>
    <property type="match status" value="1"/>
</dbReference>
<keyword evidence="2 6" id="KW-0479">Metal-binding</keyword>
<dbReference type="PROSITE" id="PS00198">
    <property type="entry name" value="4FE4S_FER_1"/>
    <property type="match status" value="2"/>
</dbReference>
<protein>
    <recommendedName>
        <fullName evidence="6">Glycolate oxidase iron-sulfur subunit</fullName>
        <ecNumber evidence="6">1.1.99.14</ecNumber>
    </recommendedName>
</protein>
<dbReference type="Proteomes" id="UP000280296">
    <property type="component" value="Unassembled WGS sequence"/>
</dbReference>
<feature type="domain" description="4Fe-4S ferredoxin-type" evidence="8">
    <location>
        <begin position="92"/>
        <end position="123"/>
    </location>
</feature>
<comment type="caution">
    <text evidence="9">The sequence shown here is derived from an EMBL/GenBank/DDBJ whole genome shotgun (WGS) entry which is preliminary data.</text>
</comment>
<keyword evidence="6" id="KW-0249">Electron transport</keyword>
<evidence type="ECO:0000256" key="4">
    <source>
        <dbReference type="ARBA" id="ARBA00023004"/>
    </source>
</evidence>
<dbReference type="InterPro" id="IPR004017">
    <property type="entry name" value="Cys_rich_dom"/>
</dbReference>
<evidence type="ECO:0000313" key="10">
    <source>
        <dbReference type="Proteomes" id="UP000280296"/>
    </source>
</evidence>
<dbReference type="GO" id="GO:0046872">
    <property type="term" value="F:metal ion binding"/>
    <property type="evidence" value="ECO:0007669"/>
    <property type="project" value="UniProtKB-UniRule"/>
</dbReference>
<dbReference type="EMBL" id="RYZH01000001">
    <property type="protein sequence ID" value="RUL89696.1"/>
    <property type="molecule type" value="Genomic_DNA"/>
</dbReference>
<keyword evidence="4 6" id="KW-0408">Iron</keyword>
<keyword evidence="5 6" id="KW-0411">Iron-sulfur</keyword>
<dbReference type="InterPro" id="IPR017896">
    <property type="entry name" value="4Fe4S_Fe-S-bd"/>
</dbReference>
<comment type="catalytic activity">
    <reaction evidence="6">
        <text>glycolate + A = glyoxylate + AH2</text>
        <dbReference type="Rhea" id="RHEA:21264"/>
        <dbReference type="ChEBI" id="CHEBI:13193"/>
        <dbReference type="ChEBI" id="CHEBI:17499"/>
        <dbReference type="ChEBI" id="CHEBI:29805"/>
        <dbReference type="ChEBI" id="CHEBI:36655"/>
        <dbReference type="EC" id="1.1.99.14"/>
    </reaction>
</comment>
<dbReference type="PROSITE" id="PS51379">
    <property type="entry name" value="4FE4S_FER_2"/>
    <property type="match status" value="2"/>
</dbReference>
<keyword evidence="6" id="KW-0813">Transport</keyword>
<dbReference type="AlphaFoldDB" id="A0A432MRV8"/>
<keyword evidence="3" id="KW-0677">Repeat</keyword>
<keyword evidence="10" id="KW-1185">Reference proteome</keyword>
<dbReference type="GO" id="GO:0019154">
    <property type="term" value="F:glycolate dehydrogenase activity"/>
    <property type="evidence" value="ECO:0007669"/>
    <property type="project" value="UniProtKB-EC"/>
</dbReference>
<comment type="catalytic activity">
    <reaction evidence="6">
        <text>(R)-lactate + A = pyruvate + AH2</text>
        <dbReference type="Rhea" id="RHEA:15089"/>
        <dbReference type="ChEBI" id="CHEBI:13193"/>
        <dbReference type="ChEBI" id="CHEBI:15361"/>
        <dbReference type="ChEBI" id="CHEBI:16004"/>
        <dbReference type="ChEBI" id="CHEBI:17499"/>
    </reaction>
</comment>
<comment type="function">
    <text evidence="6">Component of a complex that catalyzes the oxidation of glycolate to glyoxylate.</text>
</comment>
<evidence type="ECO:0000256" key="5">
    <source>
        <dbReference type="ARBA" id="ARBA00023014"/>
    </source>
</evidence>
<proteinExistence type="predicted"/>
<dbReference type="PANTHER" id="PTHR32479:SF17">
    <property type="entry name" value="GLYCOLATE OXIDASE IRON-SULFUR SUBUNIT"/>
    <property type="match status" value="1"/>
</dbReference>
<reference evidence="9 10" key="1">
    <citation type="submission" date="2018-12" db="EMBL/GenBank/DDBJ databases">
        <authorList>
            <person name="Toschakov S.V."/>
        </authorList>
    </citation>
    <scope>NUCLEOTIDE SEQUENCE [LARGE SCALE GENOMIC DNA]</scope>
    <source>
        <strain evidence="9 10">GM2012</strain>
    </source>
</reference>
<evidence type="ECO:0000313" key="9">
    <source>
        <dbReference type="EMBL" id="RUL89696.1"/>
    </source>
</evidence>
<evidence type="ECO:0000256" key="7">
    <source>
        <dbReference type="SAM" id="MobiDB-lite"/>
    </source>
</evidence>
<dbReference type="Pfam" id="PF13183">
    <property type="entry name" value="Fer4_8"/>
    <property type="match status" value="1"/>
</dbReference>
<keyword evidence="1 6" id="KW-0004">4Fe-4S</keyword>